<gene>
    <name evidence="1" type="primary">ORF49653</name>
</gene>
<feature type="non-terminal residue" evidence="1">
    <location>
        <position position="52"/>
    </location>
</feature>
<proteinExistence type="predicted"/>
<sequence>MYSVHSPCGEIGIYFPEILDLNIVEIELVLLQTIKSRTCVQVKHAKEPLAVE</sequence>
<dbReference type="AlphaFoldDB" id="A0A0B6Z5B1"/>
<evidence type="ECO:0000313" key="1">
    <source>
        <dbReference type="EMBL" id="CEK63834.1"/>
    </source>
</evidence>
<protein>
    <submittedName>
        <fullName evidence="1">Uncharacterized protein</fullName>
    </submittedName>
</protein>
<dbReference type="EMBL" id="HACG01016969">
    <property type="protein sequence ID" value="CEK63834.1"/>
    <property type="molecule type" value="Transcribed_RNA"/>
</dbReference>
<organism evidence="1">
    <name type="scientific">Arion vulgaris</name>
    <dbReference type="NCBI Taxonomy" id="1028688"/>
    <lineage>
        <taxon>Eukaryota</taxon>
        <taxon>Metazoa</taxon>
        <taxon>Spiralia</taxon>
        <taxon>Lophotrochozoa</taxon>
        <taxon>Mollusca</taxon>
        <taxon>Gastropoda</taxon>
        <taxon>Heterobranchia</taxon>
        <taxon>Euthyneura</taxon>
        <taxon>Panpulmonata</taxon>
        <taxon>Eupulmonata</taxon>
        <taxon>Stylommatophora</taxon>
        <taxon>Helicina</taxon>
        <taxon>Arionoidea</taxon>
        <taxon>Arionidae</taxon>
        <taxon>Arion</taxon>
    </lineage>
</organism>
<reference evidence="1" key="1">
    <citation type="submission" date="2014-12" db="EMBL/GenBank/DDBJ databases">
        <title>Insight into the proteome of Arion vulgaris.</title>
        <authorList>
            <person name="Aradska J."/>
            <person name="Bulat T."/>
            <person name="Smidak R."/>
            <person name="Sarate P."/>
            <person name="Gangsoo J."/>
            <person name="Sialana F."/>
            <person name="Bilban M."/>
            <person name="Lubec G."/>
        </authorList>
    </citation>
    <scope>NUCLEOTIDE SEQUENCE</scope>
    <source>
        <tissue evidence="1">Skin</tissue>
    </source>
</reference>
<accession>A0A0B6Z5B1</accession>
<name>A0A0B6Z5B1_9EUPU</name>